<gene>
    <name evidence="2" type="ORF">ABDB84_05305</name>
</gene>
<sequence length="200" mass="21316">MKVTLFDIAVIALLAGLYWGGYRHGISVESARAGVEISSIKTNYDRQVLQSHLAAEKAQADARRTEQEAAARQAQVDEDHRKELQREKDAADRTIAGLRAGSIRLSYKSARVGLQPGATGGAVAETPRAACGTDGRSETDLPPAIAADLFGIAADADALAINYGRLQEVVRGYQRIYGPAENKTDSDDRAAVNSGSDSTE</sequence>
<reference evidence="2 3" key="1">
    <citation type="journal article" date="2018" name="Int. J. Syst. Evol. Microbiol.">
        <title>Uliginosibacterium sediminicola sp. nov., isolated from freshwater sediment.</title>
        <authorList>
            <person name="Hwang W.M."/>
            <person name="Kim S.M."/>
            <person name="Kang K."/>
            <person name="Ahn T.Y."/>
        </authorList>
    </citation>
    <scope>NUCLEOTIDE SEQUENCE [LARGE SCALE GENOMIC DNA]</scope>
    <source>
        <strain evidence="2 3">M1-21</strain>
    </source>
</reference>
<evidence type="ECO:0000313" key="3">
    <source>
        <dbReference type="Proteomes" id="UP001410394"/>
    </source>
</evidence>
<evidence type="ECO:0000313" key="2">
    <source>
        <dbReference type="EMBL" id="MEN3067889.1"/>
    </source>
</evidence>
<evidence type="ECO:0000256" key="1">
    <source>
        <dbReference type="SAM" id="MobiDB-lite"/>
    </source>
</evidence>
<name>A0ABU9YWK7_9RHOO</name>
<dbReference type="Proteomes" id="UP001410394">
    <property type="component" value="Unassembled WGS sequence"/>
</dbReference>
<protein>
    <submittedName>
        <fullName evidence="2">Lysis system i-spanin subunit Rz</fullName>
    </submittedName>
</protein>
<accession>A0ABU9YWK7</accession>
<feature type="region of interest" description="Disordered" evidence="1">
    <location>
        <begin position="178"/>
        <end position="200"/>
    </location>
</feature>
<feature type="region of interest" description="Disordered" evidence="1">
    <location>
        <begin position="59"/>
        <end position="87"/>
    </location>
</feature>
<comment type="caution">
    <text evidence="2">The sequence shown here is derived from an EMBL/GenBank/DDBJ whole genome shotgun (WGS) entry which is preliminary data.</text>
</comment>
<organism evidence="2 3">
    <name type="scientific">Uliginosibacterium sediminicola</name>
    <dbReference type="NCBI Taxonomy" id="2024550"/>
    <lineage>
        <taxon>Bacteria</taxon>
        <taxon>Pseudomonadati</taxon>
        <taxon>Pseudomonadota</taxon>
        <taxon>Betaproteobacteria</taxon>
        <taxon>Rhodocyclales</taxon>
        <taxon>Zoogloeaceae</taxon>
        <taxon>Uliginosibacterium</taxon>
    </lineage>
</organism>
<proteinExistence type="predicted"/>
<dbReference type="EMBL" id="JBDIVE010000002">
    <property type="protein sequence ID" value="MEN3067889.1"/>
    <property type="molecule type" value="Genomic_DNA"/>
</dbReference>
<dbReference type="RefSeq" id="WP_345918652.1">
    <property type="nucleotide sequence ID" value="NZ_JBDIVE010000002.1"/>
</dbReference>
<keyword evidence="3" id="KW-1185">Reference proteome</keyword>
<feature type="region of interest" description="Disordered" evidence="1">
    <location>
        <begin position="118"/>
        <end position="137"/>
    </location>
</feature>